<evidence type="ECO:0000256" key="1">
    <source>
        <dbReference type="ARBA" id="ARBA00004141"/>
    </source>
</evidence>
<dbReference type="GO" id="GO:0005886">
    <property type="term" value="C:plasma membrane"/>
    <property type="evidence" value="ECO:0007669"/>
    <property type="project" value="TreeGrafter"/>
</dbReference>
<keyword evidence="8" id="KW-1185">Reference proteome</keyword>
<evidence type="ECO:0000256" key="3">
    <source>
        <dbReference type="ARBA" id="ARBA00022989"/>
    </source>
</evidence>
<feature type="transmembrane region" description="Helical" evidence="5">
    <location>
        <begin position="106"/>
        <end position="128"/>
    </location>
</feature>
<dbReference type="PANTHER" id="PTHR23112:SF36">
    <property type="entry name" value="SI:DKEY-30C15.2 PROTEIN"/>
    <property type="match status" value="1"/>
</dbReference>
<dbReference type="GO" id="GO:0007189">
    <property type="term" value="P:adenylate cyclase-activating G protein-coupled receptor signaling pathway"/>
    <property type="evidence" value="ECO:0007669"/>
    <property type="project" value="TreeGrafter"/>
</dbReference>
<reference evidence="7" key="2">
    <citation type="submission" date="2025-09" db="UniProtKB">
        <authorList>
            <consortium name="Ensembl"/>
        </authorList>
    </citation>
    <scope>IDENTIFICATION</scope>
</reference>
<evidence type="ECO:0000259" key="6">
    <source>
        <dbReference type="PROSITE" id="PS50262"/>
    </source>
</evidence>
<dbReference type="Gene3D" id="1.20.1070.10">
    <property type="entry name" value="Rhodopsin 7-helix transmembrane proteins"/>
    <property type="match status" value="1"/>
</dbReference>
<reference evidence="7" key="1">
    <citation type="submission" date="2025-08" db="UniProtKB">
        <authorList>
            <consortium name="Ensembl"/>
        </authorList>
    </citation>
    <scope>IDENTIFICATION</scope>
</reference>
<feature type="domain" description="G-protein coupled receptors family 1 profile" evidence="6">
    <location>
        <begin position="42"/>
        <end position="369"/>
    </location>
</feature>
<keyword evidence="3 5" id="KW-1133">Transmembrane helix</keyword>
<evidence type="ECO:0000313" key="7">
    <source>
        <dbReference type="Ensembl" id="ENSEBUP00000002050.1"/>
    </source>
</evidence>
<accession>A0A8C4N7N2</accession>
<dbReference type="PANTHER" id="PTHR23112">
    <property type="entry name" value="G PROTEIN-COUPLED RECEPTOR 157-RELATED"/>
    <property type="match status" value="1"/>
</dbReference>
<feature type="transmembrane region" description="Helical" evidence="5">
    <location>
        <begin position="217"/>
        <end position="241"/>
    </location>
</feature>
<feature type="transmembrane region" description="Helical" evidence="5">
    <location>
        <begin position="27"/>
        <end position="54"/>
    </location>
</feature>
<sequence length="404" mass="45817">MEGGGHLTDRAGGETAEEMVEDIKTTILPVVFILAVTYVVGSSVSILGTLSILICLCRHTSCKAPLLFQLCLADFIASVLLLYSSIMQLVGGSAFFHTYRSCQFTIYFVFCFYACTFCLTMIYSYEVYHRICSGRSGSTWDLESSRRHLIILYILSWGVPISVYVGMLLGNLNQEYIIIPNDNDSCTQCLPVVHQTSGFCFQTHHEKTFNRVTKAIFMMYFGCVTILCSVGLLPVVLFIIVKKCHKRRFRIVGAWNTNVIVGKNECLIIKTARFICFACVCAQYFYCVVRRSYGAAPTQRTALLGSSRERETTRTTLYFQLYFLVCWSPVMLLCILSFVPQITDPAIFSLHLLQAITMPLQGAMISLVYGWSRRTFRHLHEMDVMFDSTRAEIYGPRLLANQDR</sequence>
<dbReference type="PROSITE" id="PS50262">
    <property type="entry name" value="G_PROTEIN_RECEP_F1_2"/>
    <property type="match status" value="1"/>
</dbReference>
<dbReference type="SUPFAM" id="SSF81321">
    <property type="entry name" value="Family A G protein-coupled receptor-like"/>
    <property type="match status" value="1"/>
</dbReference>
<keyword evidence="2 5" id="KW-0812">Transmembrane</keyword>
<dbReference type="InterPro" id="IPR017452">
    <property type="entry name" value="GPCR_Rhodpsn_7TM"/>
</dbReference>
<comment type="subcellular location">
    <subcellularLocation>
        <location evidence="1">Membrane</location>
        <topology evidence="1">Multi-pass membrane protein</topology>
    </subcellularLocation>
</comment>
<dbReference type="AlphaFoldDB" id="A0A8C4N7N2"/>
<evidence type="ECO:0000256" key="2">
    <source>
        <dbReference type="ARBA" id="ARBA00022692"/>
    </source>
</evidence>
<feature type="transmembrane region" description="Helical" evidence="5">
    <location>
        <begin position="317"/>
        <end position="339"/>
    </location>
</feature>
<evidence type="ECO:0000313" key="8">
    <source>
        <dbReference type="Proteomes" id="UP000694388"/>
    </source>
</evidence>
<name>A0A8C4N7N2_EPTBU</name>
<dbReference type="GO" id="GO:0004930">
    <property type="term" value="F:G protein-coupled receptor activity"/>
    <property type="evidence" value="ECO:0007669"/>
    <property type="project" value="TreeGrafter"/>
</dbReference>
<protein>
    <recommendedName>
        <fullName evidence="6">G-protein coupled receptors family 1 profile domain-containing protein</fullName>
    </recommendedName>
</protein>
<proteinExistence type="predicted"/>
<feature type="transmembrane region" description="Helical" evidence="5">
    <location>
        <begin position="66"/>
        <end position="86"/>
    </location>
</feature>
<organism evidence="7 8">
    <name type="scientific">Eptatretus burgeri</name>
    <name type="common">Inshore hagfish</name>
    <dbReference type="NCBI Taxonomy" id="7764"/>
    <lineage>
        <taxon>Eukaryota</taxon>
        <taxon>Metazoa</taxon>
        <taxon>Chordata</taxon>
        <taxon>Craniata</taxon>
        <taxon>Vertebrata</taxon>
        <taxon>Cyclostomata</taxon>
        <taxon>Myxini</taxon>
        <taxon>Myxiniformes</taxon>
        <taxon>Myxinidae</taxon>
        <taxon>Eptatretinae</taxon>
        <taxon>Eptatretus</taxon>
    </lineage>
</organism>
<dbReference type="Ensembl" id="ENSEBUT00000002396.1">
    <property type="protein sequence ID" value="ENSEBUP00000002050.1"/>
    <property type="gene ID" value="ENSEBUG00000001641.1"/>
</dbReference>
<keyword evidence="4 5" id="KW-0472">Membrane</keyword>
<feature type="transmembrane region" description="Helical" evidence="5">
    <location>
        <begin position="351"/>
        <end position="372"/>
    </location>
</feature>
<evidence type="ECO:0000256" key="4">
    <source>
        <dbReference type="ARBA" id="ARBA00023136"/>
    </source>
</evidence>
<evidence type="ECO:0000256" key="5">
    <source>
        <dbReference type="SAM" id="Phobius"/>
    </source>
</evidence>
<dbReference type="Proteomes" id="UP000694388">
    <property type="component" value="Unplaced"/>
</dbReference>
<feature type="transmembrane region" description="Helical" evidence="5">
    <location>
        <begin position="149"/>
        <end position="169"/>
    </location>
</feature>